<protein>
    <submittedName>
        <fullName evidence="1">Uncharacterized protein</fullName>
    </submittedName>
</protein>
<sequence>MFLDGGVYFEYNTGIFLVIVSYVHCVKNNNFILSQLKYNGLLQPGVFIGRDWCIQEVCILIVLRGEPICRYWCVQEVCIRFVLRGESIHAICRYWCFQEVCIGIVLRGEPICRCWCVQEVCIQIVLRTEPICRYWCVQEVCIQIVLRGESRTCRENQEKIQSLLSYLPAN</sequence>
<dbReference type="AlphaFoldDB" id="A0A6J8ATW0"/>
<evidence type="ECO:0000313" key="1">
    <source>
        <dbReference type="EMBL" id="CAC5373281.1"/>
    </source>
</evidence>
<organism evidence="1 2">
    <name type="scientific">Mytilus coruscus</name>
    <name type="common">Sea mussel</name>
    <dbReference type="NCBI Taxonomy" id="42192"/>
    <lineage>
        <taxon>Eukaryota</taxon>
        <taxon>Metazoa</taxon>
        <taxon>Spiralia</taxon>
        <taxon>Lophotrochozoa</taxon>
        <taxon>Mollusca</taxon>
        <taxon>Bivalvia</taxon>
        <taxon>Autobranchia</taxon>
        <taxon>Pteriomorphia</taxon>
        <taxon>Mytilida</taxon>
        <taxon>Mytiloidea</taxon>
        <taxon>Mytilidae</taxon>
        <taxon>Mytilinae</taxon>
        <taxon>Mytilus</taxon>
    </lineage>
</organism>
<dbReference type="Proteomes" id="UP000507470">
    <property type="component" value="Unassembled WGS sequence"/>
</dbReference>
<gene>
    <name evidence="1" type="ORF">MCOR_11106</name>
</gene>
<keyword evidence="2" id="KW-1185">Reference proteome</keyword>
<accession>A0A6J8ATW0</accession>
<evidence type="ECO:0000313" key="2">
    <source>
        <dbReference type="Proteomes" id="UP000507470"/>
    </source>
</evidence>
<proteinExistence type="predicted"/>
<reference evidence="1 2" key="1">
    <citation type="submission" date="2020-06" db="EMBL/GenBank/DDBJ databases">
        <authorList>
            <person name="Li R."/>
            <person name="Bekaert M."/>
        </authorList>
    </citation>
    <scope>NUCLEOTIDE SEQUENCE [LARGE SCALE GENOMIC DNA]</scope>
    <source>
        <strain evidence="2">wild</strain>
    </source>
</reference>
<name>A0A6J8ATW0_MYTCO</name>
<dbReference type="EMBL" id="CACVKT020001887">
    <property type="protein sequence ID" value="CAC5373281.1"/>
    <property type="molecule type" value="Genomic_DNA"/>
</dbReference>